<dbReference type="EMBL" id="CP002770">
    <property type="protein sequence ID" value="AEG14500.1"/>
    <property type="molecule type" value="Genomic_DNA"/>
</dbReference>
<keyword evidence="1" id="KW-0175">Coiled coil</keyword>
<protein>
    <recommendedName>
        <fullName evidence="4">Relaxase/mobilization nuclease family protein</fullName>
    </recommendedName>
</protein>
<dbReference type="AlphaFoldDB" id="A0AAU8PNY2"/>
<dbReference type="RefSeq" id="WP_013822015.1">
    <property type="nucleotide sequence ID" value="NC_015573.1"/>
</dbReference>
<feature type="coiled-coil region" evidence="1">
    <location>
        <begin position="361"/>
        <end position="441"/>
    </location>
</feature>
<evidence type="ECO:0000313" key="3">
    <source>
        <dbReference type="Proteomes" id="UP000009229"/>
    </source>
</evidence>
<dbReference type="Proteomes" id="UP000009229">
    <property type="component" value="Chromosome"/>
</dbReference>
<accession>A0AAU8PNY2</accession>
<organism evidence="2 3">
    <name type="scientific">Desulfofundulus kuznetsovii (strain DSM 6115 / VKM B-1805 / 17)</name>
    <name type="common">Desulfotomaculum kuznetsovii</name>
    <dbReference type="NCBI Taxonomy" id="760568"/>
    <lineage>
        <taxon>Bacteria</taxon>
        <taxon>Bacillati</taxon>
        <taxon>Bacillota</taxon>
        <taxon>Clostridia</taxon>
        <taxon>Eubacteriales</taxon>
        <taxon>Peptococcaceae</taxon>
        <taxon>Desulfofundulus</taxon>
    </lineage>
</organism>
<dbReference type="KEGG" id="dku:Desku_0901"/>
<gene>
    <name evidence="2" type="ordered locus">Desku_0901</name>
</gene>
<keyword evidence="3" id="KW-1185">Reference proteome</keyword>
<reference evidence="3" key="1">
    <citation type="submission" date="2011-05" db="EMBL/GenBank/DDBJ databases">
        <title>Complete sequence of Desulfotomaculum kuznetsovii DSM 6115.</title>
        <authorList>
            <person name="Lucas S."/>
            <person name="Han J."/>
            <person name="Lapidus A."/>
            <person name="Cheng J.-F."/>
            <person name="Goodwin L."/>
            <person name="Pitluck S."/>
            <person name="Peters L."/>
            <person name="Mikhailova N."/>
            <person name="Lu M."/>
            <person name="Saunders E."/>
            <person name="Han C."/>
            <person name="Tapia R."/>
            <person name="Land M."/>
            <person name="Hauser L."/>
            <person name="Kyrpides N."/>
            <person name="Ivanova N."/>
            <person name="Pagani I."/>
            <person name="Nazina T."/>
            <person name="Ivanova A."/>
            <person name="Parshina S."/>
            <person name="Kuever J."/>
            <person name="Muyzer G."/>
            <person name="Plugge C."/>
            <person name="Stams A."/>
            <person name="Woyke T."/>
        </authorList>
    </citation>
    <scope>NUCLEOTIDE SEQUENCE [LARGE SCALE GENOMIC DNA]</scope>
    <source>
        <strain evidence="3">DSM 6115 / VKM B-1805 / 17</strain>
    </source>
</reference>
<evidence type="ECO:0000256" key="1">
    <source>
        <dbReference type="SAM" id="Coils"/>
    </source>
</evidence>
<feature type="coiled-coil region" evidence="1">
    <location>
        <begin position="273"/>
        <end position="307"/>
    </location>
</feature>
<evidence type="ECO:0008006" key="4">
    <source>
        <dbReference type="Google" id="ProtNLM"/>
    </source>
</evidence>
<evidence type="ECO:0000313" key="2">
    <source>
        <dbReference type="EMBL" id="AEG14500.1"/>
    </source>
</evidence>
<name>A0AAU8PNY2_DESK7</name>
<sequence>MKDFFTGEKVAELISCIREAGSREGGFKRFAAKYGVNWHSVKNHFYEHILTPRLDENLPRKDIIKPRKDVIKLSKTSHAVKKLLSSREKVEELLACIEKAGKVREGFKEFADRYHLNPMGVQSYYYQHIYPRKTSQGALSLENSLQETSPQEPVPNVQTELYKVMAEKGFPSTPLSKEDIDAVAQKTGAHYHTVLSTLGFIASRGEYPAKVVSEPEWRHYTSKYSAVRAEARINEKKVILVAEEEGAKRQLERVKPGCEVMVTGEFTNVGPEVQFKVRSINGLEESLEKLAEEQAREQEEKEAARRAAVEGMFGEPLRVPSDIDRLLDRVSRQKGVDKKKLEDAYMELLSSPVYDVWRAMLREKELEAKRYELRAESVERENGILKQELEKMRSANFVVISREQAELLPTCGYLLGLYQKIAEQEEKIRALRRLNMVYLEALQKKNGELQRFREETTFRTSSAENAAQGWREHVH</sequence>
<proteinExistence type="predicted"/>